<comment type="caution">
    <text evidence="4">The sequence shown here is derived from an EMBL/GenBank/DDBJ whole genome shotgun (WGS) entry which is preliminary data.</text>
</comment>
<evidence type="ECO:0000313" key="5">
    <source>
        <dbReference type="Proteomes" id="UP001201262"/>
    </source>
</evidence>
<dbReference type="SUPFAM" id="SSF51735">
    <property type="entry name" value="NAD(P)-binding Rossmann-fold domains"/>
    <property type="match status" value="1"/>
</dbReference>
<dbReference type="GO" id="GO:0016491">
    <property type="term" value="F:oxidoreductase activity"/>
    <property type="evidence" value="ECO:0007669"/>
    <property type="project" value="UniProtKB-KW"/>
</dbReference>
<dbReference type="Gene3D" id="3.40.50.720">
    <property type="entry name" value="NAD(P)-binding Rossmann-like Domain"/>
    <property type="match status" value="1"/>
</dbReference>
<evidence type="ECO:0000259" key="3">
    <source>
        <dbReference type="Pfam" id="PF05368"/>
    </source>
</evidence>
<protein>
    <recommendedName>
        <fullName evidence="3">NmrA-like domain-containing protein</fullName>
    </recommendedName>
</protein>
<organism evidence="4 5">
    <name type="scientific">Talaromyces proteolyticus</name>
    <dbReference type="NCBI Taxonomy" id="1131652"/>
    <lineage>
        <taxon>Eukaryota</taxon>
        <taxon>Fungi</taxon>
        <taxon>Dikarya</taxon>
        <taxon>Ascomycota</taxon>
        <taxon>Pezizomycotina</taxon>
        <taxon>Eurotiomycetes</taxon>
        <taxon>Eurotiomycetidae</taxon>
        <taxon>Eurotiales</taxon>
        <taxon>Trichocomaceae</taxon>
        <taxon>Talaromyces</taxon>
        <taxon>Talaromyces sect. Bacilispori</taxon>
    </lineage>
</organism>
<dbReference type="InterPro" id="IPR051609">
    <property type="entry name" value="NmrA/Isoflavone_reductase-like"/>
</dbReference>
<evidence type="ECO:0000256" key="1">
    <source>
        <dbReference type="ARBA" id="ARBA00022857"/>
    </source>
</evidence>
<dbReference type="Proteomes" id="UP001201262">
    <property type="component" value="Unassembled WGS sequence"/>
</dbReference>
<proteinExistence type="predicted"/>
<dbReference type="PANTHER" id="PTHR47706">
    <property type="entry name" value="NMRA-LIKE FAMILY PROTEIN"/>
    <property type="match status" value="1"/>
</dbReference>
<dbReference type="GeneID" id="70251507"/>
<evidence type="ECO:0000256" key="2">
    <source>
        <dbReference type="ARBA" id="ARBA00023002"/>
    </source>
</evidence>
<dbReference type="AlphaFoldDB" id="A0AAD4KE72"/>
<keyword evidence="1" id="KW-0521">NADP</keyword>
<dbReference type="PANTHER" id="PTHR47706:SF7">
    <property type="entry name" value="CIPA-LIKE, PUTATIVE (AFU_ORTHOLOGUE AFUA_1G01630)-RELATED"/>
    <property type="match status" value="1"/>
</dbReference>
<dbReference type="Pfam" id="PF05368">
    <property type="entry name" value="NmrA"/>
    <property type="match status" value="1"/>
</dbReference>
<dbReference type="InterPro" id="IPR036291">
    <property type="entry name" value="NAD(P)-bd_dom_sf"/>
</dbReference>
<sequence length="344" mass="37842">MTIQYAKNQPAGFKNRIERVAIIGASGQVGRPITDALLQTGKHIVTVITRSDSQNKLPEGVKVAQVNYEEEATLVEALKGQQVLIISLAVTAAPDTQAKIISAAAKAGVPHVMPNAWGGDTQNKKLAAENLTGEAYLAGIQNIEDSGIFWTNLCCSFWYEYSLALPFAYGFDVPNKKVTFYDDGNVRINTSTWQQCGRAVASFLSLKALPEDENDKSPTVSAWHNKSLYVSSFLLSQREMLDSIQRVQGTTDADWQITHEPVVERYKRGLDMLQAGDRNGFGIALYARTFFPGGDGDYEHSRGLDNDILGLPKEDLDKATARSLHMSGSDWNPFASRTNAKIYD</sequence>
<keyword evidence="2" id="KW-0560">Oxidoreductase</keyword>
<evidence type="ECO:0000313" key="4">
    <source>
        <dbReference type="EMBL" id="KAH8690137.1"/>
    </source>
</evidence>
<keyword evidence="5" id="KW-1185">Reference proteome</keyword>
<gene>
    <name evidence="4" type="ORF">BGW36DRAFT_433091</name>
</gene>
<dbReference type="InterPro" id="IPR008030">
    <property type="entry name" value="NmrA-like"/>
</dbReference>
<feature type="domain" description="NmrA-like" evidence="3">
    <location>
        <begin position="19"/>
        <end position="126"/>
    </location>
</feature>
<dbReference type="RefSeq" id="XP_046066420.1">
    <property type="nucleotide sequence ID" value="XM_046221220.1"/>
</dbReference>
<name>A0AAD4KE72_9EURO</name>
<reference evidence="4" key="1">
    <citation type="submission" date="2021-12" db="EMBL/GenBank/DDBJ databases">
        <title>Convergent genome expansion in fungi linked to evolution of root-endophyte symbiosis.</title>
        <authorList>
            <consortium name="DOE Joint Genome Institute"/>
            <person name="Ke Y.-H."/>
            <person name="Bonito G."/>
            <person name="Liao H.-L."/>
            <person name="Looney B."/>
            <person name="Rojas-Flechas A."/>
            <person name="Nash J."/>
            <person name="Hameed K."/>
            <person name="Schadt C."/>
            <person name="Martin F."/>
            <person name="Crous P.W."/>
            <person name="Miettinen O."/>
            <person name="Magnuson J.K."/>
            <person name="Labbe J."/>
            <person name="Jacobson D."/>
            <person name="Doktycz M.J."/>
            <person name="Veneault-Fourrey C."/>
            <person name="Kuo A."/>
            <person name="Mondo S."/>
            <person name="Calhoun S."/>
            <person name="Riley R."/>
            <person name="Ohm R."/>
            <person name="LaButti K."/>
            <person name="Andreopoulos B."/>
            <person name="Pangilinan J."/>
            <person name="Nolan M."/>
            <person name="Tritt A."/>
            <person name="Clum A."/>
            <person name="Lipzen A."/>
            <person name="Daum C."/>
            <person name="Barry K."/>
            <person name="Grigoriev I.V."/>
            <person name="Vilgalys R."/>
        </authorList>
    </citation>
    <scope>NUCLEOTIDE SEQUENCE</scope>
    <source>
        <strain evidence="4">PMI_201</strain>
    </source>
</reference>
<accession>A0AAD4KE72</accession>
<dbReference type="EMBL" id="JAJTJA010000014">
    <property type="protein sequence ID" value="KAH8690137.1"/>
    <property type="molecule type" value="Genomic_DNA"/>
</dbReference>
<dbReference type="Gene3D" id="3.90.25.10">
    <property type="entry name" value="UDP-galactose 4-epimerase, domain 1"/>
    <property type="match status" value="1"/>
</dbReference>